<keyword evidence="2 4" id="KW-0067">ATP-binding</keyword>
<dbReference type="InterPro" id="IPR027417">
    <property type="entry name" value="P-loop_NTPase"/>
</dbReference>
<dbReference type="InterPro" id="IPR007111">
    <property type="entry name" value="NACHT_NTPase"/>
</dbReference>
<dbReference type="Proteomes" id="UP000286931">
    <property type="component" value="Unassembled WGS sequence"/>
</dbReference>
<dbReference type="EMBL" id="BIFH01000057">
    <property type="protein sequence ID" value="GCE02114.1"/>
    <property type="molecule type" value="Genomic_DNA"/>
</dbReference>
<comment type="caution">
    <text evidence="4">The sequence shown here is derived from an EMBL/GenBank/DDBJ whole genome shotgun (WGS) entry which is preliminary data.</text>
</comment>
<dbReference type="Pfam" id="PF05729">
    <property type="entry name" value="NACHT"/>
    <property type="match status" value="1"/>
</dbReference>
<dbReference type="SUPFAM" id="SSF52540">
    <property type="entry name" value="P-loop containing nucleoside triphosphate hydrolases"/>
    <property type="match status" value="1"/>
</dbReference>
<dbReference type="PANTHER" id="PTHR46844">
    <property type="entry name" value="SLR5058 PROTEIN"/>
    <property type="match status" value="1"/>
</dbReference>
<dbReference type="PROSITE" id="PS50837">
    <property type="entry name" value="NACHT"/>
    <property type="match status" value="1"/>
</dbReference>
<name>A0A401Z5H5_9ACTN</name>
<evidence type="ECO:0000256" key="1">
    <source>
        <dbReference type="ARBA" id="ARBA00022741"/>
    </source>
</evidence>
<proteinExistence type="predicted"/>
<evidence type="ECO:0000313" key="6">
    <source>
        <dbReference type="Proteomes" id="UP000286931"/>
    </source>
</evidence>
<protein>
    <submittedName>
        <fullName evidence="4">ATP-binding protein</fullName>
    </submittedName>
</protein>
<evidence type="ECO:0000313" key="5">
    <source>
        <dbReference type="EMBL" id="GCE02165.1"/>
    </source>
</evidence>
<gene>
    <name evidence="4" type="ORF">EHYA_09891</name>
    <name evidence="5" type="ORF">EHYA_09942</name>
</gene>
<evidence type="ECO:0000256" key="2">
    <source>
        <dbReference type="ARBA" id="ARBA00022840"/>
    </source>
</evidence>
<dbReference type="GO" id="GO:0005524">
    <property type="term" value="F:ATP binding"/>
    <property type="evidence" value="ECO:0007669"/>
    <property type="project" value="UniProtKB-KW"/>
</dbReference>
<dbReference type="AlphaFoldDB" id="A0A401Z5H5"/>
<dbReference type="InterPro" id="IPR054547">
    <property type="entry name" value="NNH1"/>
</dbReference>
<evidence type="ECO:0000313" key="4">
    <source>
        <dbReference type="EMBL" id="GCE02114.1"/>
    </source>
</evidence>
<reference evidence="4 6" key="1">
    <citation type="submission" date="2018-12" db="EMBL/GenBank/DDBJ databases">
        <title>Draft genome sequence of Embleya hyalina NBRC 13850T.</title>
        <authorList>
            <person name="Komaki H."/>
            <person name="Hosoyama A."/>
            <person name="Kimura A."/>
            <person name="Ichikawa N."/>
            <person name="Tamura T."/>
        </authorList>
    </citation>
    <scope>NUCLEOTIDE SEQUENCE [LARGE SCALE GENOMIC DNA]</scope>
    <source>
        <strain evidence="4 6">NBRC 13850</strain>
    </source>
</reference>
<dbReference type="Gene3D" id="3.80.10.10">
    <property type="entry name" value="Ribonuclease Inhibitor"/>
    <property type="match status" value="1"/>
</dbReference>
<accession>A0A401Z5H5</accession>
<feature type="domain" description="NACHT" evidence="3">
    <location>
        <begin position="262"/>
        <end position="600"/>
    </location>
</feature>
<dbReference type="Gene3D" id="3.40.50.300">
    <property type="entry name" value="P-loop containing nucleotide triphosphate hydrolases"/>
    <property type="match status" value="1"/>
</dbReference>
<keyword evidence="6" id="KW-1185">Reference proteome</keyword>
<organism evidence="4 6">
    <name type="scientific">Embleya hyalina</name>
    <dbReference type="NCBI Taxonomy" id="516124"/>
    <lineage>
        <taxon>Bacteria</taxon>
        <taxon>Bacillati</taxon>
        <taxon>Actinomycetota</taxon>
        <taxon>Actinomycetes</taxon>
        <taxon>Kitasatosporales</taxon>
        <taxon>Streptomycetaceae</taxon>
        <taxon>Embleya</taxon>
    </lineage>
</organism>
<dbReference type="PANTHER" id="PTHR46844:SF1">
    <property type="entry name" value="SLR5058 PROTEIN"/>
    <property type="match status" value="1"/>
</dbReference>
<dbReference type="EMBL" id="BIFH01000058">
    <property type="protein sequence ID" value="GCE02165.1"/>
    <property type="molecule type" value="Genomic_DNA"/>
</dbReference>
<dbReference type="SUPFAM" id="SSF52058">
    <property type="entry name" value="L domain-like"/>
    <property type="match status" value="1"/>
</dbReference>
<dbReference type="InterPro" id="IPR032675">
    <property type="entry name" value="LRR_dom_sf"/>
</dbReference>
<keyword evidence="1" id="KW-0547">Nucleotide-binding</keyword>
<sequence length="1012" mass="111695">MWGSGRSAVDPVQGRLLATAIGGALRRLTAPPPGARLVDAPVRMGGRVARRRERREVRTADVDRLTRTLTLRLADVEPDFARLAPVEGERIVAAVVRTLGGAVTMDDVQAAGLDPAALRVRMEVRAEASAECAAPLYGVLLDECCLQIVDFFTKQPEFLARTMVEQASGQAELLRRVPETEAVDEEFARHYRAGLRAKLDRARLFGVTELDPEDSTYELTTAYVSLVVRTRRDPRPLRRWDDEAAQADTTRSLLEDALARRDRMVLEGPAGSGKSTLLRRLAVHVASGDLPDRLASWAGRVPFLLKLRAMVVDDRLVLPDVADFVTASGSTLGGEQPPGWAARRLRAGRAVVFVDGLDELPEEHRADALDWVEQLCVDYPDAAYLLTSRPRVLSERRHRRFRQAGFVAGELQPMSSAQVELFVDRWHRAQPGDPDDLAACAEQLKRTLDSRRDLARLGTNPLLCALMCALHRHADQALPEGRTELYRSAMAMLLGGRERARRISTSRVRLQPTQMEKILAALAMWMTLNGRRSIPDRVAVSCVTDALTRFRQTTEPPYTAREVLDSLIDRSGLLQEPESGVLEFRHASFQDYLAALEIVRAEHLDHLINHAHDPLYHDVLIMAVARTQDDPSRQRELLAGLIARAEADEEHRARLWLLGVACVSGAGMVDPESAARFREETAKLLPPRDASAAEDLAGAGEFVLDLLADLTRTQRVPDEIATHIVGVARRIGGEATIPLLRRLCDRDSIRIRLQLLGMWETLTDRERYYETVLTHVRLDDCRVPIPDPASLGLLAGRRDVRSINLSAELSGIPSSALAALPRLHALGVADTSIKDLGPLAELPQVTSLTLGPAQRAERALLAALPWVTALHFNGDLQVESVRVLPETPNLSHLYLHDTGVRDLSGLTKYPNLTLLGMISTPAGDLSALRHSPALERLLIDGSRVTDLSPLVDLPRLSHVGIAACTVTDLSPLADLPALRWLRIDKRQRDRLGALAERVTEGRLELDVSADFD</sequence>
<evidence type="ECO:0000259" key="3">
    <source>
        <dbReference type="PROSITE" id="PS50837"/>
    </source>
</evidence>
<dbReference type="Pfam" id="PF22733">
    <property type="entry name" value="NNH1"/>
    <property type="match status" value="1"/>
</dbReference>